<sequence>MSIKNRLESSITKLYKAFHDGTLHPECACHCAVGNICDNKDFWKHLSDDHGSVKLNYVGLVNEKLGKRFNGYLPSELLRIEHAFLQGCGYQLPLRHHHFKPKDPKSQVIQFEGLCAAITILCKLEGIDDISDYSKLFETDNHQPVHSLDLVF</sequence>
<proteinExistence type="predicted"/>
<name>A0A081D9D7_NONUL</name>
<dbReference type="RefSeq" id="WP_042249350.1">
    <property type="nucleotide sequence ID" value="NZ_CP138994.1"/>
</dbReference>
<accession>A0A081D9D7</accession>
<dbReference type="EMBL" id="BBMM01000013">
    <property type="protein sequence ID" value="GAL01708.1"/>
    <property type="molecule type" value="Genomic_DNA"/>
</dbReference>
<evidence type="ECO:0000313" key="3">
    <source>
        <dbReference type="Proteomes" id="UP000028980"/>
    </source>
</evidence>
<gene>
    <name evidence="1" type="ORF">JCM19296_1125</name>
    <name evidence="2" type="ORF">JCM19314_1861</name>
</gene>
<organism evidence="1 3">
    <name type="scientific">Nonlabens ulvanivorans</name>
    <name type="common">Persicivirga ulvanivorans</name>
    <dbReference type="NCBI Taxonomy" id="906888"/>
    <lineage>
        <taxon>Bacteria</taxon>
        <taxon>Pseudomonadati</taxon>
        <taxon>Bacteroidota</taxon>
        <taxon>Flavobacteriia</taxon>
        <taxon>Flavobacteriales</taxon>
        <taxon>Flavobacteriaceae</taxon>
        <taxon>Nonlabens</taxon>
    </lineage>
</organism>
<dbReference type="EMBL" id="BBLG01000002">
    <property type="protein sequence ID" value="GAK75533.1"/>
    <property type="molecule type" value="Genomic_DNA"/>
</dbReference>
<evidence type="ECO:0000313" key="1">
    <source>
        <dbReference type="EMBL" id="GAK75533.1"/>
    </source>
</evidence>
<protein>
    <recommendedName>
        <fullName evidence="5">Na(+)-translocating NADH-quinone reductase subunit F</fullName>
    </recommendedName>
</protein>
<dbReference type="Proteomes" id="UP000028980">
    <property type="component" value="Unassembled WGS sequence"/>
</dbReference>
<dbReference type="Proteomes" id="UP000029226">
    <property type="component" value="Unassembled WGS sequence"/>
</dbReference>
<reference evidence="3 4" key="1">
    <citation type="journal article" date="2014" name="Genome Announc.">
        <title>Draft Genome Sequences of Marine Flavobacterium Nonlabens Strains NR17, NR24, NR27, NR32, NR33, and Ara13.</title>
        <authorList>
            <person name="Nakanishi M."/>
            <person name="Meirelles P."/>
            <person name="Suzuki R."/>
            <person name="Takatani N."/>
            <person name="Mino S."/>
            <person name="Suda W."/>
            <person name="Oshima K."/>
            <person name="Hattori M."/>
            <person name="Ohkuma M."/>
            <person name="Hosokawa M."/>
            <person name="Miyashita K."/>
            <person name="Thompson F.L."/>
            <person name="Niwa A."/>
            <person name="Sawabe T."/>
            <person name="Sawabe T."/>
        </authorList>
    </citation>
    <scope>NUCLEOTIDE SEQUENCE [LARGE SCALE GENOMIC DNA]</scope>
    <source>
        <strain evidence="1">JCM 19296</strain>
        <strain evidence="2">JCM 19314</strain>
        <strain evidence="3">JCM19296</strain>
        <strain evidence="4">JCM19314</strain>
    </source>
</reference>
<evidence type="ECO:0008006" key="5">
    <source>
        <dbReference type="Google" id="ProtNLM"/>
    </source>
</evidence>
<dbReference type="AlphaFoldDB" id="A0A081D9D7"/>
<comment type="caution">
    <text evidence="1">The sequence shown here is derived from an EMBL/GenBank/DDBJ whole genome shotgun (WGS) entry which is preliminary data.</text>
</comment>
<evidence type="ECO:0000313" key="4">
    <source>
        <dbReference type="Proteomes" id="UP000029226"/>
    </source>
</evidence>
<evidence type="ECO:0000313" key="2">
    <source>
        <dbReference type="EMBL" id="GAL01708.1"/>
    </source>
</evidence>